<dbReference type="EMBL" id="CVQH01022556">
    <property type="protein sequence ID" value="CRK33652.1"/>
    <property type="molecule type" value="Genomic_DNA"/>
</dbReference>
<sequence>LDSYNKFRDTIYQIRATEGVQVLVPAKYLPELKGLPEDVLSAQEAVSEALMTKYTKFGLGHNAEMLSTLIRVRLSQNLARLVPQLKGELESIVATEFPECN</sequence>
<evidence type="ECO:0000313" key="7">
    <source>
        <dbReference type="Proteomes" id="UP000044602"/>
    </source>
</evidence>
<evidence type="ECO:0000256" key="4">
    <source>
        <dbReference type="ARBA" id="ARBA00023002"/>
    </source>
</evidence>
<evidence type="ECO:0000313" key="6">
    <source>
        <dbReference type="EMBL" id="CRK33652.1"/>
    </source>
</evidence>
<proteinExistence type="inferred from homology"/>
<keyword evidence="4" id="KW-0560">Oxidoreductase</keyword>
<protein>
    <submittedName>
        <fullName evidence="6">Uncharacterized protein</fullName>
    </submittedName>
</protein>
<evidence type="ECO:0000256" key="5">
    <source>
        <dbReference type="ARBA" id="ARBA00023004"/>
    </source>
</evidence>
<evidence type="ECO:0000256" key="3">
    <source>
        <dbReference type="ARBA" id="ARBA00022723"/>
    </source>
</evidence>
<keyword evidence="5" id="KW-0408">Iron</keyword>
<dbReference type="STRING" id="100787.A0A0G4MHI6"/>
<comment type="cofactor">
    <cofactor evidence="1">
        <name>heme</name>
        <dbReference type="ChEBI" id="CHEBI:30413"/>
    </cofactor>
</comment>
<dbReference type="PANTHER" id="PTHR46206">
    <property type="entry name" value="CYTOCHROME P450"/>
    <property type="match status" value="1"/>
</dbReference>
<accession>A0A0G4MHI6</accession>
<feature type="non-terminal residue" evidence="6">
    <location>
        <position position="101"/>
    </location>
</feature>
<dbReference type="Proteomes" id="UP000044602">
    <property type="component" value="Unassembled WGS sequence"/>
</dbReference>
<dbReference type="AlphaFoldDB" id="A0A0G4MHI6"/>
<organism evidence="6 7">
    <name type="scientific">Verticillium longisporum</name>
    <name type="common">Verticillium dahliae var. longisporum</name>
    <dbReference type="NCBI Taxonomy" id="100787"/>
    <lineage>
        <taxon>Eukaryota</taxon>
        <taxon>Fungi</taxon>
        <taxon>Dikarya</taxon>
        <taxon>Ascomycota</taxon>
        <taxon>Pezizomycotina</taxon>
        <taxon>Sordariomycetes</taxon>
        <taxon>Hypocreomycetidae</taxon>
        <taxon>Glomerellales</taxon>
        <taxon>Plectosphaerellaceae</taxon>
        <taxon>Verticillium</taxon>
    </lineage>
</organism>
<name>A0A0G4MHI6_VERLO</name>
<keyword evidence="7" id="KW-1185">Reference proteome</keyword>
<dbReference type="GO" id="GO:0046872">
    <property type="term" value="F:metal ion binding"/>
    <property type="evidence" value="ECO:0007669"/>
    <property type="project" value="UniProtKB-KW"/>
</dbReference>
<evidence type="ECO:0000256" key="1">
    <source>
        <dbReference type="ARBA" id="ARBA00001971"/>
    </source>
</evidence>
<keyword evidence="3" id="KW-0479">Metal-binding</keyword>
<reference evidence="6 7" key="1">
    <citation type="submission" date="2015-05" db="EMBL/GenBank/DDBJ databases">
        <authorList>
            <person name="Wang D.B."/>
            <person name="Wang M."/>
        </authorList>
    </citation>
    <scope>NUCLEOTIDE SEQUENCE [LARGE SCALE GENOMIC DNA]</scope>
    <source>
        <strain evidence="6">VL1</strain>
    </source>
</reference>
<evidence type="ECO:0000256" key="2">
    <source>
        <dbReference type="ARBA" id="ARBA00010617"/>
    </source>
</evidence>
<feature type="non-terminal residue" evidence="6">
    <location>
        <position position="1"/>
    </location>
</feature>
<dbReference type="GO" id="GO:0016491">
    <property type="term" value="F:oxidoreductase activity"/>
    <property type="evidence" value="ECO:0007669"/>
    <property type="project" value="UniProtKB-KW"/>
</dbReference>
<gene>
    <name evidence="6" type="ORF">BN1708_019256</name>
</gene>
<comment type="similarity">
    <text evidence="2">Belongs to the cytochrome P450 family.</text>
</comment>